<keyword evidence="2" id="KW-1185">Reference proteome</keyword>
<evidence type="ECO:0000313" key="1">
    <source>
        <dbReference type="EMBL" id="KAJ9083306.1"/>
    </source>
</evidence>
<proteinExistence type="predicted"/>
<name>A0ACC2U9T2_9FUNG</name>
<organism evidence="1 2">
    <name type="scientific">Entomophthora muscae</name>
    <dbReference type="NCBI Taxonomy" id="34485"/>
    <lineage>
        <taxon>Eukaryota</taxon>
        <taxon>Fungi</taxon>
        <taxon>Fungi incertae sedis</taxon>
        <taxon>Zoopagomycota</taxon>
        <taxon>Entomophthoromycotina</taxon>
        <taxon>Entomophthoromycetes</taxon>
        <taxon>Entomophthorales</taxon>
        <taxon>Entomophthoraceae</taxon>
        <taxon>Entomophthora</taxon>
    </lineage>
</organism>
<reference evidence="1" key="1">
    <citation type="submission" date="2022-04" db="EMBL/GenBank/DDBJ databases">
        <title>Genome of the entomopathogenic fungus Entomophthora muscae.</title>
        <authorList>
            <person name="Elya C."/>
            <person name="Lovett B.R."/>
            <person name="Lee E."/>
            <person name="Macias A.M."/>
            <person name="Hajek A.E."/>
            <person name="De Bivort B.L."/>
            <person name="Kasson M.T."/>
            <person name="De Fine Licht H.H."/>
            <person name="Stajich J.E."/>
        </authorList>
    </citation>
    <scope>NUCLEOTIDE SEQUENCE</scope>
    <source>
        <strain evidence="1">Berkeley</strain>
    </source>
</reference>
<accession>A0ACC2U9T2</accession>
<sequence length="82" mass="9088">MFVIKDFLLDVHWCTRRELLLEISNINMGQLGSLLVQKRGARLTKSGSHPDGIIHQDAIQCRTGMAAQRGLSKEAGQDKGVK</sequence>
<protein>
    <submittedName>
        <fullName evidence="1">Uncharacterized protein</fullName>
    </submittedName>
</protein>
<dbReference type="EMBL" id="QTSX02001043">
    <property type="protein sequence ID" value="KAJ9083306.1"/>
    <property type="molecule type" value="Genomic_DNA"/>
</dbReference>
<comment type="caution">
    <text evidence="1">The sequence shown here is derived from an EMBL/GenBank/DDBJ whole genome shotgun (WGS) entry which is preliminary data.</text>
</comment>
<gene>
    <name evidence="1" type="ORF">DSO57_1035998</name>
</gene>
<evidence type="ECO:0000313" key="2">
    <source>
        <dbReference type="Proteomes" id="UP001165960"/>
    </source>
</evidence>
<dbReference type="Proteomes" id="UP001165960">
    <property type="component" value="Unassembled WGS sequence"/>
</dbReference>